<accession>A0A9Q0RSU2</accession>
<feature type="compositionally biased region" description="Polar residues" evidence="3">
    <location>
        <begin position="91"/>
        <end position="111"/>
    </location>
</feature>
<dbReference type="AlphaFoldDB" id="A0A9Q0RSU2"/>
<feature type="compositionally biased region" description="Basic and acidic residues" evidence="3">
    <location>
        <begin position="217"/>
        <end position="252"/>
    </location>
</feature>
<feature type="compositionally biased region" description="Basic and acidic residues" evidence="3">
    <location>
        <begin position="69"/>
        <end position="90"/>
    </location>
</feature>
<feature type="domain" description="RRM" evidence="4">
    <location>
        <begin position="116"/>
        <end position="194"/>
    </location>
</feature>
<dbReference type="InterPro" id="IPR035979">
    <property type="entry name" value="RBD_domain_sf"/>
</dbReference>
<evidence type="ECO:0000256" key="1">
    <source>
        <dbReference type="ARBA" id="ARBA00022884"/>
    </source>
</evidence>
<dbReference type="CDD" id="cd12363">
    <property type="entry name" value="RRM_TRA2"/>
    <property type="match status" value="1"/>
</dbReference>
<organism evidence="5 6">
    <name type="scientific">Blomia tropicalis</name>
    <name type="common">Mite</name>
    <dbReference type="NCBI Taxonomy" id="40697"/>
    <lineage>
        <taxon>Eukaryota</taxon>
        <taxon>Metazoa</taxon>
        <taxon>Ecdysozoa</taxon>
        <taxon>Arthropoda</taxon>
        <taxon>Chelicerata</taxon>
        <taxon>Arachnida</taxon>
        <taxon>Acari</taxon>
        <taxon>Acariformes</taxon>
        <taxon>Sarcoptiformes</taxon>
        <taxon>Astigmata</taxon>
        <taxon>Glycyphagoidea</taxon>
        <taxon>Echimyopodidae</taxon>
        <taxon>Blomia</taxon>
    </lineage>
</organism>
<evidence type="ECO:0000313" key="5">
    <source>
        <dbReference type="EMBL" id="KAJ6225055.1"/>
    </source>
</evidence>
<gene>
    <name evidence="5" type="ORF">RDWZM_003600</name>
</gene>
<name>A0A9Q0RSU2_BLOTA</name>
<evidence type="ECO:0000256" key="3">
    <source>
        <dbReference type="SAM" id="MobiDB-lite"/>
    </source>
</evidence>
<feature type="compositionally biased region" description="Low complexity" evidence="3">
    <location>
        <begin position="54"/>
        <end position="68"/>
    </location>
</feature>
<evidence type="ECO:0000259" key="4">
    <source>
        <dbReference type="PROSITE" id="PS50102"/>
    </source>
</evidence>
<keyword evidence="1 2" id="KW-0694">RNA-binding</keyword>
<dbReference type="EMBL" id="JAPWDV010000001">
    <property type="protein sequence ID" value="KAJ6225055.1"/>
    <property type="molecule type" value="Genomic_DNA"/>
</dbReference>
<evidence type="ECO:0000256" key="2">
    <source>
        <dbReference type="PROSITE-ProRule" id="PRU00176"/>
    </source>
</evidence>
<dbReference type="SMART" id="SM00360">
    <property type="entry name" value="RRM"/>
    <property type="match status" value="1"/>
</dbReference>
<comment type="caution">
    <text evidence="5">The sequence shown here is derived from an EMBL/GenBank/DDBJ whole genome shotgun (WGS) entry which is preliminary data.</text>
</comment>
<feature type="region of interest" description="Disordered" evidence="3">
    <location>
        <begin position="200"/>
        <end position="280"/>
    </location>
</feature>
<dbReference type="Gene3D" id="3.30.70.330">
    <property type="match status" value="1"/>
</dbReference>
<dbReference type="Pfam" id="PF00076">
    <property type="entry name" value="RRM_1"/>
    <property type="match status" value="1"/>
</dbReference>
<dbReference type="InterPro" id="IPR000504">
    <property type="entry name" value="RRM_dom"/>
</dbReference>
<dbReference type="OrthoDB" id="439808at2759"/>
<protein>
    <recommendedName>
        <fullName evidence="4">RRM domain-containing protein</fullName>
    </recommendedName>
</protein>
<dbReference type="InterPro" id="IPR050441">
    <property type="entry name" value="RBM"/>
</dbReference>
<dbReference type="OMA" id="RSESWEH"/>
<proteinExistence type="predicted"/>
<dbReference type="PANTHER" id="PTHR48034">
    <property type="entry name" value="TRANSFORMER-2 SEX-DETERMINING PROTEIN-RELATED"/>
    <property type="match status" value="1"/>
</dbReference>
<dbReference type="Proteomes" id="UP001142055">
    <property type="component" value="Chromosome 1"/>
</dbReference>
<dbReference type="SUPFAM" id="SSF54928">
    <property type="entry name" value="RNA-binding domain, RBD"/>
    <property type="match status" value="1"/>
</dbReference>
<sequence length="280" mass="33318">MDHEWLMPLDNGLRNSRERHMLPPLPQRSESWEHISRQRRSRSRSPIEHHFENRSSSSRYPYNNSYSSSHEEYRRHDDEHRENLSHRSSRDYNFNPQFSNSSTRDNLRRQNAPTSRCLGVFGLKKHVDERLIRRVFEPYGPIESLSLIRNQITGESRGFAFVTFISPIDALRARDECNGYEIDGKEIRVDYSLTKRAHSPSPGIYLGKHPHRSRTNSRFDTHNSSRKDNLDKNDYHRNSNREQYSKSRDSHRNSHQHSNNRARSRSRSPMLRGSHDMRHF</sequence>
<reference evidence="5" key="1">
    <citation type="submission" date="2022-12" db="EMBL/GenBank/DDBJ databases">
        <title>Genome assemblies of Blomia tropicalis.</title>
        <authorList>
            <person name="Cui Y."/>
        </authorList>
    </citation>
    <scope>NUCLEOTIDE SEQUENCE</scope>
    <source>
        <tissue evidence="5">Adult mites</tissue>
    </source>
</reference>
<dbReference type="PROSITE" id="PS50102">
    <property type="entry name" value="RRM"/>
    <property type="match status" value="1"/>
</dbReference>
<feature type="region of interest" description="Disordered" evidence="3">
    <location>
        <begin position="15"/>
        <end position="111"/>
    </location>
</feature>
<dbReference type="InterPro" id="IPR012677">
    <property type="entry name" value="Nucleotide-bd_a/b_plait_sf"/>
</dbReference>
<dbReference type="GO" id="GO:0003723">
    <property type="term" value="F:RNA binding"/>
    <property type="evidence" value="ECO:0007669"/>
    <property type="project" value="UniProtKB-UniRule"/>
</dbReference>
<feature type="compositionally biased region" description="Basic residues" evidence="3">
    <location>
        <begin position="253"/>
        <end position="266"/>
    </location>
</feature>
<keyword evidence="6" id="KW-1185">Reference proteome</keyword>
<evidence type="ECO:0000313" key="6">
    <source>
        <dbReference type="Proteomes" id="UP001142055"/>
    </source>
</evidence>